<evidence type="ECO:0000259" key="1">
    <source>
        <dbReference type="Pfam" id="PF01408"/>
    </source>
</evidence>
<reference evidence="3 4" key="1">
    <citation type="submission" date="2017-01" db="EMBL/GenBank/DDBJ databases">
        <authorList>
            <person name="Erauso G."/>
        </authorList>
    </citation>
    <scope>NUCLEOTIDE SEQUENCE [LARGE SCALE GENOMIC DNA]</scope>
    <source>
        <strain evidence="3">MESINF1</strain>
    </source>
</reference>
<dbReference type="GO" id="GO:0006740">
    <property type="term" value="P:NADPH regeneration"/>
    <property type="evidence" value="ECO:0007669"/>
    <property type="project" value="TreeGrafter"/>
</dbReference>
<proteinExistence type="predicted"/>
<dbReference type="PANTHER" id="PTHR42840">
    <property type="entry name" value="NAD(P)-BINDING ROSSMANN-FOLD SUPERFAMILY PROTEIN-RELATED"/>
    <property type="match status" value="1"/>
</dbReference>
<dbReference type="InterPro" id="IPR055170">
    <property type="entry name" value="GFO_IDH_MocA-like_dom"/>
</dbReference>
<dbReference type="GO" id="GO:0000166">
    <property type="term" value="F:nucleotide binding"/>
    <property type="evidence" value="ECO:0007669"/>
    <property type="project" value="InterPro"/>
</dbReference>
<dbReference type="InterPro" id="IPR036291">
    <property type="entry name" value="NAD(P)-bd_dom_sf"/>
</dbReference>
<sequence length="337" mass="36964">MTKVRLGIVGAGIASRELHLPALRKLDELYEITAVNSRTVEKAEDFARLVGTNPRIFRSYDDMLGSGEIDAVVLAVPISLNPGMIKRAVEAKVPVICEKPVAPNISAATEMLALSREAMVYIAENYRHIPVYREAAKMVSQGKIGRPVVFSWQKWVAFGRDNKYVQTGWRQSPKHIGGFISDGGVHDMAALRAVLGEVLEVSGFSARNFDFLGAEDTAIFNIRLESGVTGDYSVFYGSPVARNRLDIVGDEAMISIDKDMAELTISGNRKERILVNKSDGFVEEFRDFYRVLNGQKNVLGSVLEALKDLAIVEAGLLSSKERKIVGVGGLLMGSDLR</sequence>
<dbReference type="EMBL" id="LS974202">
    <property type="protein sequence ID" value="SSC12502.1"/>
    <property type="molecule type" value="Genomic_DNA"/>
</dbReference>
<evidence type="ECO:0000259" key="2">
    <source>
        <dbReference type="Pfam" id="PF22725"/>
    </source>
</evidence>
<dbReference type="GO" id="GO:0016491">
    <property type="term" value="F:oxidoreductase activity"/>
    <property type="evidence" value="ECO:0007669"/>
    <property type="project" value="TreeGrafter"/>
</dbReference>
<dbReference type="InterPro" id="IPR000683">
    <property type="entry name" value="Gfo/Idh/MocA-like_OxRdtase_N"/>
</dbReference>
<dbReference type="SUPFAM" id="SSF55347">
    <property type="entry name" value="Glyceraldehyde-3-phosphate dehydrogenase-like, C-terminal domain"/>
    <property type="match status" value="1"/>
</dbReference>
<evidence type="ECO:0000313" key="4">
    <source>
        <dbReference type="Proteomes" id="UP000250796"/>
    </source>
</evidence>
<feature type="domain" description="Gfo/Idh/MocA-like oxidoreductase N-terminal" evidence="1">
    <location>
        <begin position="5"/>
        <end position="123"/>
    </location>
</feature>
<gene>
    <name evidence="3" type="ORF">MESINF_1053</name>
</gene>
<evidence type="ECO:0000313" key="3">
    <source>
        <dbReference type="EMBL" id="SSC12502.1"/>
    </source>
</evidence>
<feature type="domain" description="GFO/IDH/MocA-like oxidoreductase" evidence="2">
    <location>
        <begin position="132"/>
        <end position="254"/>
    </location>
</feature>
<dbReference type="KEGG" id="minf:MESINF_1053"/>
<dbReference type="SUPFAM" id="SSF51735">
    <property type="entry name" value="NAD(P)-binding Rossmann-fold domains"/>
    <property type="match status" value="1"/>
</dbReference>
<dbReference type="Proteomes" id="UP000250796">
    <property type="component" value="Chromosome MESINF"/>
</dbReference>
<dbReference type="PANTHER" id="PTHR42840:SF5">
    <property type="entry name" value="NAD(P)-BINDING ROSSMANN-FOLD SUPERFAMILY PROTEIN"/>
    <property type="match status" value="1"/>
</dbReference>
<dbReference type="Gene3D" id="3.30.360.10">
    <property type="entry name" value="Dihydrodipicolinate Reductase, domain 2"/>
    <property type="match status" value="1"/>
</dbReference>
<dbReference type="GO" id="GO:0005737">
    <property type="term" value="C:cytoplasm"/>
    <property type="evidence" value="ECO:0007669"/>
    <property type="project" value="TreeGrafter"/>
</dbReference>
<dbReference type="Pfam" id="PF22725">
    <property type="entry name" value="GFO_IDH_MocA_C3"/>
    <property type="match status" value="1"/>
</dbReference>
<organism evidence="3 4">
    <name type="scientific">Mesotoga infera</name>
    <dbReference type="NCBI Taxonomy" id="1236046"/>
    <lineage>
        <taxon>Bacteria</taxon>
        <taxon>Thermotogati</taxon>
        <taxon>Thermotogota</taxon>
        <taxon>Thermotogae</taxon>
        <taxon>Kosmotogales</taxon>
        <taxon>Kosmotogaceae</taxon>
        <taxon>Mesotoga</taxon>
    </lineage>
</organism>
<keyword evidence="4" id="KW-1185">Reference proteome</keyword>
<dbReference type="RefSeq" id="WP_169698816.1">
    <property type="nucleotide sequence ID" value="NZ_LS974202.1"/>
</dbReference>
<name>A0A7Z7LEJ7_9BACT</name>
<accession>A0A7Z7LEJ7</accession>
<dbReference type="Pfam" id="PF01408">
    <property type="entry name" value="GFO_IDH_MocA"/>
    <property type="match status" value="1"/>
</dbReference>
<dbReference type="AlphaFoldDB" id="A0A7Z7LEJ7"/>
<protein>
    <submittedName>
        <fullName evidence="3">Putative dehydrogenase</fullName>
    </submittedName>
</protein>
<dbReference type="Gene3D" id="3.40.50.720">
    <property type="entry name" value="NAD(P)-binding Rossmann-like Domain"/>
    <property type="match status" value="1"/>
</dbReference>